<reference evidence="1" key="2">
    <citation type="submission" date="2021-01" db="EMBL/GenBank/DDBJ databases">
        <authorList>
            <person name="Schikora-Tamarit M.A."/>
        </authorList>
    </citation>
    <scope>NUCLEOTIDE SEQUENCE</scope>
    <source>
        <strain evidence="1">CBS6075</strain>
    </source>
</reference>
<evidence type="ECO:0000313" key="2">
    <source>
        <dbReference type="Proteomes" id="UP000769157"/>
    </source>
</evidence>
<evidence type="ECO:0000313" key="1">
    <source>
        <dbReference type="EMBL" id="KAH3668380.1"/>
    </source>
</evidence>
<dbReference type="RefSeq" id="XP_046062794.1">
    <property type="nucleotide sequence ID" value="XM_046202971.1"/>
</dbReference>
<organism evidence="1 2">
    <name type="scientific">Ogataea philodendri</name>
    <dbReference type="NCBI Taxonomy" id="1378263"/>
    <lineage>
        <taxon>Eukaryota</taxon>
        <taxon>Fungi</taxon>
        <taxon>Dikarya</taxon>
        <taxon>Ascomycota</taxon>
        <taxon>Saccharomycotina</taxon>
        <taxon>Pichiomycetes</taxon>
        <taxon>Pichiales</taxon>
        <taxon>Pichiaceae</taxon>
        <taxon>Ogataea</taxon>
    </lineage>
</organism>
<gene>
    <name evidence="1" type="ORF">OGAPHI_002134</name>
</gene>
<proteinExistence type="predicted"/>
<dbReference type="EMBL" id="JAEUBE010000158">
    <property type="protein sequence ID" value="KAH3668380.1"/>
    <property type="molecule type" value="Genomic_DNA"/>
</dbReference>
<comment type="caution">
    <text evidence="1">The sequence shown here is derived from an EMBL/GenBank/DDBJ whole genome shotgun (WGS) entry which is preliminary data.</text>
</comment>
<dbReference type="GeneID" id="70234101"/>
<sequence length="179" mass="19724">MLLVYGLRGVRDERVVRGVLGDGFASGIDGSLVDTSGALSLDGRFLTLLDGLRISNRKRPSDSSPGWLWFDTIGDPSGDRSCKWFEYSLPDLPASCIGTETLLNDETRFPSRAELRNDATDSSVGLRAVSAMSVLNDGVDANCMFWSSCGESRFNDQLFWSIDVAVVDRVSTDPLYWWP</sequence>
<protein>
    <submittedName>
        <fullName evidence="1">Uncharacterized protein</fullName>
    </submittedName>
</protein>
<dbReference type="Proteomes" id="UP000769157">
    <property type="component" value="Unassembled WGS sequence"/>
</dbReference>
<accession>A0A9P8PB83</accession>
<dbReference type="AlphaFoldDB" id="A0A9P8PB83"/>
<name>A0A9P8PB83_9ASCO</name>
<reference evidence="1" key="1">
    <citation type="journal article" date="2021" name="Open Biol.">
        <title>Shared evolutionary footprints suggest mitochondrial oxidative damage underlies multiple complex I losses in fungi.</title>
        <authorList>
            <person name="Schikora-Tamarit M.A."/>
            <person name="Marcet-Houben M."/>
            <person name="Nosek J."/>
            <person name="Gabaldon T."/>
        </authorList>
    </citation>
    <scope>NUCLEOTIDE SEQUENCE</scope>
    <source>
        <strain evidence="1">CBS6075</strain>
    </source>
</reference>
<keyword evidence="2" id="KW-1185">Reference proteome</keyword>